<sequence length="351" mass="40280">MNNSFYNSFYFSIVIPAYNCEKTIQGTLASITNQTFSNYEVIIINDGSTDGTEKKVNEYIGKHPNFSVFTIENNGPGNARNIGIDKAKGKYLFFMDADDALESHTLEQYAGLLEQGAFDLIIASYNMKVMDGDALVSERPVIVDERHYATNEEFLENLYSLMNKQLMYVIWNKVYRTDIIRKHGIKFPNYSSCEDRLFNLAYYKHANSVYTTEGILYQYSFDGKKSLTNKYFPNKFETFVEFYEQMQSLSTHDLAGVSALFLKGAMSCMIPLHSKGCPLNSREKMTYIKNILTHPQVRYATENSSVDTSSRKIMRFLFSSKSVLLNYAASNIMFLMNNLSPKFFEKLKGNF</sequence>
<dbReference type="GO" id="GO:0016758">
    <property type="term" value="F:hexosyltransferase activity"/>
    <property type="evidence" value="ECO:0007669"/>
    <property type="project" value="UniProtKB-ARBA"/>
</dbReference>
<dbReference type="Proteomes" id="UP000199686">
    <property type="component" value="Unassembled WGS sequence"/>
</dbReference>
<keyword evidence="2" id="KW-0808">Transferase</keyword>
<dbReference type="CDD" id="cd00761">
    <property type="entry name" value="Glyco_tranf_GTA_type"/>
    <property type="match status" value="1"/>
</dbReference>
<dbReference type="InterPro" id="IPR029044">
    <property type="entry name" value="Nucleotide-diphossugar_trans"/>
</dbReference>
<dbReference type="Gene3D" id="3.90.550.10">
    <property type="entry name" value="Spore Coat Polysaccharide Biosynthesis Protein SpsA, Chain A"/>
    <property type="match status" value="1"/>
</dbReference>
<keyword evidence="4" id="KW-1185">Reference proteome</keyword>
<accession>A0AB38BKM3</accession>
<evidence type="ECO:0000313" key="4">
    <source>
        <dbReference type="Proteomes" id="UP000195947"/>
    </source>
</evidence>
<evidence type="ECO:0000313" key="5">
    <source>
        <dbReference type="Proteomes" id="UP000199686"/>
    </source>
</evidence>
<dbReference type="EMBL" id="FOQC01000049">
    <property type="protein sequence ID" value="SFI09475.1"/>
    <property type="molecule type" value="Genomic_DNA"/>
</dbReference>
<dbReference type="EMBL" id="FJMZ01000045">
    <property type="protein sequence ID" value="CZR02180.1"/>
    <property type="molecule type" value="Genomic_DNA"/>
</dbReference>
<dbReference type="Proteomes" id="UP000195947">
    <property type="component" value="Unassembled WGS sequence"/>
</dbReference>
<comment type="caution">
    <text evidence="3">The sequence shown here is derived from an EMBL/GenBank/DDBJ whole genome shotgun (WGS) entry which is preliminary data.</text>
</comment>
<gene>
    <name evidence="3" type="ORF">SAMN04488507_10498</name>
    <name evidence="2" type="ORF">TFLO_2716</name>
</gene>
<evidence type="ECO:0000313" key="3">
    <source>
        <dbReference type="EMBL" id="SFI09475.1"/>
    </source>
</evidence>
<reference evidence="3 5" key="2">
    <citation type="submission" date="2016-10" db="EMBL/GenBank/DDBJ databases">
        <authorList>
            <person name="Varghese N."/>
            <person name="Submissions S."/>
        </authorList>
    </citation>
    <scope>NUCLEOTIDE SEQUENCE [LARGE SCALE GENOMIC DNA]</scope>
    <source>
        <strain evidence="3 5">DSM 2094</strain>
    </source>
</reference>
<dbReference type="Pfam" id="PF00535">
    <property type="entry name" value="Glycos_transf_2"/>
    <property type="match status" value="1"/>
</dbReference>
<protein>
    <submittedName>
        <fullName evidence="3">Glycosyltransferase involved in cell wall bisynthesis</fullName>
    </submittedName>
    <submittedName>
        <fullName evidence="2">Nucleotide-diphospho-sugar transferases</fullName>
    </submittedName>
</protein>
<dbReference type="InterPro" id="IPR001173">
    <property type="entry name" value="Glyco_trans_2-like"/>
</dbReference>
<proteinExistence type="predicted"/>
<dbReference type="SUPFAM" id="SSF53448">
    <property type="entry name" value="Nucleotide-diphospho-sugar transferases"/>
    <property type="match status" value="1"/>
</dbReference>
<dbReference type="PANTHER" id="PTHR22916:SF3">
    <property type="entry name" value="UDP-GLCNAC:BETAGAL BETA-1,3-N-ACETYLGLUCOSAMINYLTRANSFERASE-LIKE PROTEIN 1"/>
    <property type="match status" value="1"/>
</dbReference>
<reference evidence="2 4" key="1">
    <citation type="submission" date="2016-02" db="EMBL/GenBank/DDBJ databases">
        <authorList>
            <person name="Strepis N."/>
        </authorList>
    </citation>
    <scope>NUCLEOTIDE SEQUENCE [LARGE SCALE GENOMIC DNA]</scope>
    <source>
        <strain evidence="2">Trichococcus flocculiformis</strain>
    </source>
</reference>
<evidence type="ECO:0000259" key="1">
    <source>
        <dbReference type="Pfam" id="PF00535"/>
    </source>
</evidence>
<evidence type="ECO:0000313" key="2">
    <source>
        <dbReference type="EMBL" id="CZR02180.1"/>
    </source>
</evidence>
<feature type="domain" description="Glycosyltransferase 2-like" evidence="1">
    <location>
        <begin position="12"/>
        <end position="148"/>
    </location>
</feature>
<name>A0AB38BKM3_9LACT</name>
<dbReference type="AlphaFoldDB" id="A0AB38BKM3"/>
<dbReference type="PANTHER" id="PTHR22916">
    <property type="entry name" value="GLYCOSYLTRANSFERASE"/>
    <property type="match status" value="1"/>
</dbReference>
<organism evidence="3 5">
    <name type="scientific">Trichococcus flocculiformis</name>
    <dbReference type="NCBI Taxonomy" id="82803"/>
    <lineage>
        <taxon>Bacteria</taxon>
        <taxon>Bacillati</taxon>
        <taxon>Bacillota</taxon>
        <taxon>Bacilli</taxon>
        <taxon>Lactobacillales</taxon>
        <taxon>Carnobacteriaceae</taxon>
        <taxon>Trichococcus</taxon>
    </lineage>
</organism>
<dbReference type="RefSeq" id="WP_086990515.1">
    <property type="nucleotide sequence ID" value="NZ_FJMZ01000045.1"/>
</dbReference>